<name>A0A9W8GXC5_9FUNG</name>
<feature type="region of interest" description="Disordered" evidence="5">
    <location>
        <begin position="597"/>
        <end position="641"/>
    </location>
</feature>
<feature type="region of interest" description="Disordered" evidence="5">
    <location>
        <begin position="335"/>
        <end position="356"/>
    </location>
</feature>
<evidence type="ECO:0000256" key="5">
    <source>
        <dbReference type="SAM" id="MobiDB-lite"/>
    </source>
</evidence>
<feature type="region of interest" description="Disordered" evidence="5">
    <location>
        <begin position="506"/>
        <end position="554"/>
    </location>
</feature>
<reference evidence="6" key="1">
    <citation type="submission" date="2022-07" db="EMBL/GenBank/DDBJ databases">
        <title>Phylogenomic reconstructions and comparative analyses of Kickxellomycotina fungi.</title>
        <authorList>
            <person name="Reynolds N.K."/>
            <person name="Stajich J.E."/>
            <person name="Barry K."/>
            <person name="Grigoriev I.V."/>
            <person name="Crous P."/>
            <person name="Smith M.E."/>
        </authorList>
    </citation>
    <scope>NUCLEOTIDE SEQUENCE</scope>
    <source>
        <strain evidence="6">BCRC 34297</strain>
    </source>
</reference>
<feature type="region of interest" description="Disordered" evidence="5">
    <location>
        <begin position="403"/>
        <end position="436"/>
    </location>
</feature>
<dbReference type="InterPro" id="IPR010301">
    <property type="entry name" value="RRP1"/>
</dbReference>
<evidence type="ECO:0000313" key="6">
    <source>
        <dbReference type="EMBL" id="KAJ2755434.1"/>
    </source>
</evidence>
<proteinExistence type="inferred from homology"/>
<dbReference type="AlphaFoldDB" id="A0A9W8GXC5"/>
<dbReference type="Pfam" id="PF05997">
    <property type="entry name" value="Nop52"/>
    <property type="match status" value="1"/>
</dbReference>
<dbReference type="Proteomes" id="UP001140011">
    <property type="component" value="Unassembled WGS sequence"/>
</dbReference>
<dbReference type="GO" id="GO:0030688">
    <property type="term" value="C:preribosome, small subunit precursor"/>
    <property type="evidence" value="ECO:0007669"/>
    <property type="project" value="InterPro"/>
</dbReference>
<gene>
    <name evidence="6" type="ORF">GGI19_001638</name>
</gene>
<dbReference type="PANTHER" id="PTHR13026:SF0">
    <property type="entry name" value="RIBOSOMAL RNA PROCESSING 1B"/>
    <property type="match status" value="1"/>
</dbReference>
<dbReference type="EMBL" id="JANBUH010000062">
    <property type="protein sequence ID" value="KAJ2755434.1"/>
    <property type="molecule type" value="Genomic_DNA"/>
</dbReference>
<dbReference type="GO" id="GO:0005634">
    <property type="term" value="C:nucleus"/>
    <property type="evidence" value="ECO:0007669"/>
    <property type="project" value="UniProtKB-SubCell"/>
</dbReference>
<feature type="compositionally biased region" description="Polar residues" evidence="5">
    <location>
        <begin position="531"/>
        <end position="547"/>
    </location>
</feature>
<feature type="compositionally biased region" description="Basic and acidic residues" evidence="5">
    <location>
        <begin position="345"/>
        <end position="356"/>
    </location>
</feature>
<dbReference type="GO" id="GO:0006364">
    <property type="term" value="P:rRNA processing"/>
    <property type="evidence" value="ECO:0007669"/>
    <property type="project" value="UniProtKB-KW"/>
</dbReference>
<accession>A0A9W8GXC5</accession>
<comment type="similarity">
    <text evidence="2">Belongs to the RRP1 family.</text>
</comment>
<sequence length="641" mass="71436">MIELTATEVAFGKKLAHVDKEIRDQAVAAISVTLARKDEFTYMEMLRHWKALFYCFWLSDKPLVQQELSWELANLILVCKGGNNVSFVRAFWETMCREWFDIDKHRIDKYLLLVRRVVFFTFSSMQRSGWDEQLVAQYLQVYQDFAAHPTDPKVPNSSRTHLADVYVDELVRLVAALLKEEDEPLAETAKIPVATLLEPFMRFISTTTIRHLPPKIQESVFENTVIRIAEAEELANAADSDVEMGGSSDEGVVRDNQIEHETLDKVQFLMDGIPDIKARLLAVASEEGALPLGRKRLYALYQTLCETFPDEESDVVFPGEIIVKEPIGAQERKIANKHKRKKEGKRRELKERTRAKADERKSIIAASAVQLDVNALEHEATADEERSYQEDLAKIRDMDRRAGVDSMGEDAASKTASKKAKRAAKKAQNSASNSELSLDAHTDIPELVPIAEPATMAAVPVTNGKGSNGYTGNDDSAWVVCSKGDGTALKRRRVGETLLSEQPSESFVVKDKLEAVEGDKLANGKSKAESAPSTPQGKQAASDNGQSSDKKRLTWALERNSVKRFLKKVPMLPSPTQVSSTLDSDLKPALRKVSAYLDESPIAQSPLKPLKVKGAKPERRVSVNGHASTPLRGAKKQKQRR</sequence>
<keyword evidence="3" id="KW-0698">rRNA processing</keyword>
<dbReference type="OrthoDB" id="74910at2759"/>
<protein>
    <submittedName>
        <fullName evidence="6">Uncharacterized protein</fullName>
    </submittedName>
</protein>
<evidence type="ECO:0000256" key="3">
    <source>
        <dbReference type="ARBA" id="ARBA00022552"/>
    </source>
</evidence>
<feature type="compositionally biased region" description="Basic residues" evidence="5">
    <location>
        <begin position="335"/>
        <end position="344"/>
    </location>
</feature>
<comment type="subcellular location">
    <subcellularLocation>
        <location evidence="1">Nucleus</location>
    </subcellularLocation>
</comment>
<evidence type="ECO:0000313" key="7">
    <source>
        <dbReference type="Proteomes" id="UP001140011"/>
    </source>
</evidence>
<keyword evidence="4" id="KW-0539">Nucleus</keyword>
<evidence type="ECO:0000256" key="1">
    <source>
        <dbReference type="ARBA" id="ARBA00004123"/>
    </source>
</evidence>
<evidence type="ECO:0000256" key="2">
    <source>
        <dbReference type="ARBA" id="ARBA00006374"/>
    </source>
</evidence>
<feature type="compositionally biased region" description="Basic residues" evidence="5">
    <location>
        <begin position="416"/>
        <end position="425"/>
    </location>
</feature>
<evidence type="ECO:0000256" key="4">
    <source>
        <dbReference type="ARBA" id="ARBA00023242"/>
    </source>
</evidence>
<feature type="compositionally biased region" description="Basic and acidic residues" evidence="5">
    <location>
        <begin position="508"/>
        <end position="528"/>
    </location>
</feature>
<dbReference type="PANTHER" id="PTHR13026">
    <property type="entry name" value="NNP-1 PROTEIN NOVEL NUCLEAR PROTEIN 1 NOP52"/>
    <property type="match status" value="1"/>
</dbReference>
<comment type="caution">
    <text evidence="6">The sequence shown here is derived from an EMBL/GenBank/DDBJ whole genome shotgun (WGS) entry which is preliminary data.</text>
</comment>
<organism evidence="6 7">
    <name type="scientific">Coemansia pectinata</name>
    <dbReference type="NCBI Taxonomy" id="1052879"/>
    <lineage>
        <taxon>Eukaryota</taxon>
        <taxon>Fungi</taxon>
        <taxon>Fungi incertae sedis</taxon>
        <taxon>Zoopagomycota</taxon>
        <taxon>Kickxellomycotina</taxon>
        <taxon>Kickxellomycetes</taxon>
        <taxon>Kickxellales</taxon>
        <taxon>Kickxellaceae</taxon>
        <taxon>Coemansia</taxon>
    </lineage>
</organism>
<keyword evidence="7" id="KW-1185">Reference proteome</keyword>